<organism evidence="4 5">
    <name type="scientific">Neoarthrinium moseri</name>
    <dbReference type="NCBI Taxonomy" id="1658444"/>
    <lineage>
        <taxon>Eukaryota</taxon>
        <taxon>Fungi</taxon>
        <taxon>Dikarya</taxon>
        <taxon>Ascomycota</taxon>
        <taxon>Pezizomycotina</taxon>
        <taxon>Sordariomycetes</taxon>
        <taxon>Xylariomycetidae</taxon>
        <taxon>Amphisphaeriales</taxon>
        <taxon>Apiosporaceae</taxon>
        <taxon>Neoarthrinium</taxon>
    </lineage>
</organism>
<feature type="region of interest" description="Disordered" evidence="1">
    <location>
        <begin position="17"/>
        <end position="134"/>
    </location>
</feature>
<keyword evidence="2" id="KW-1133">Transmembrane helix</keyword>
<reference evidence="4" key="1">
    <citation type="submission" date="2021-03" db="EMBL/GenBank/DDBJ databases">
        <title>Revisited historic fungal species revealed as producer of novel bioactive compounds through whole genome sequencing and comparative genomics.</title>
        <authorList>
            <person name="Vignolle G.A."/>
            <person name="Hochenegger N."/>
            <person name="Mach R.L."/>
            <person name="Mach-Aigner A.R."/>
            <person name="Javad Rahimi M."/>
            <person name="Salim K.A."/>
            <person name="Chan C.M."/>
            <person name="Lim L.B.L."/>
            <person name="Cai F."/>
            <person name="Druzhinina I.S."/>
            <person name="U'Ren J.M."/>
            <person name="Derntl C."/>
        </authorList>
    </citation>
    <scope>NUCLEOTIDE SEQUENCE</scope>
    <source>
        <strain evidence="4">TUCIM 5799</strain>
    </source>
</reference>
<feature type="transmembrane region" description="Helical" evidence="2">
    <location>
        <begin position="535"/>
        <end position="553"/>
    </location>
</feature>
<keyword evidence="2" id="KW-0472">Membrane</keyword>
<dbReference type="EMBL" id="JAFIMR010000067">
    <property type="protein sequence ID" value="KAI1850838.1"/>
    <property type="molecule type" value="Genomic_DNA"/>
</dbReference>
<evidence type="ECO:0000256" key="2">
    <source>
        <dbReference type="SAM" id="Phobius"/>
    </source>
</evidence>
<feature type="transmembrane region" description="Helical" evidence="2">
    <location>
        <begin position="504"/>
        <end position="523"/>
    </location>
</feature>
<keyword evidence="5" id="KW-1185">Reference proteome</keyword>
<dbReference type="InterPro" id="IPR046529">
    <property type="entry name" value="DUF6594"/>
</dbReference>
<sequence length="598" mass="65270">MERIDFAGSEVNRKAVSVDGHSVFTREASPAASGKHEDQSQRKTHHRSSTAFRVADLLSDPRLNAAQDLQHEDKPVEMVTTDDQERQLPPMEISDETSDSIETGDSSSSSESGSTVTNSTSNGGSRPREASQTVDHVVPETDVLSFLDADSPQVTPEAIRASLQNAFTCHSEAFSDDLSSIYRDTHPTHPASLESNGVKGDDDVQQSPSSPHMRQILDNARPERPNISTSKVHRSYGTPEMPRGKAKLPHISPNALTPRAPAQPQVHVKHLPRAEKLPLTGYEQLASRLSSQGPGPALRPIYRRFGMLNHRLLLHLQDELCELEEQLHRLDTADTQNRRLQNGILPSSRRADSLSAGELQWHKTDVLGKIGFKLEQYNRVLESFQATKSLQSPTLADVHEYRGYLATHAPIIESETQFLDATDGLVCVGELDTDDDSDEDGADTPLPREVVSFPGIQATDQSPQHRVPSIRHDSAVTVLVTMLQVLLAFTLVCSIVTWGPGFGVIGRFLVASLCVLGVPLHSRSPALDTLKTKEIWSYAWAFAAIMAIIASTTRWQMQSGVDSPRAGQKKATSVTPLCIVVLVGGGLNIRGGSSASRD</sequence>
<feature type="compositionally biased region" description="Low complexity" evidence="1">
    <location>
        <begin position="100"/>
        <end position="125"/>
    </location>
</feature>
<comment type="caution">
    <text evidence="4">The sequence shown here is derived from an EMBL/GenBank/DDBJ whole genome shotgun (WGS) entry which is preliminary data.</text>
</comment>
<evidence type="ECO:0000259" key="3">
    <source>
        <dbReference type="Pfam" id="PF20237"/>
    </source>
</evidence>
<protein>
    <recommendedName>
        <fullName evidence="3">DUF6594 domain-containing protein</fullName>
    </recommendedName>
</protein>
<feature type="region of interest" description="Disordered" evidence="1">
    <location>
        <begin position="183"/>
        <end position="245"/>
    </location>
</feature>
<dbReference type="PANTHER" id="PTHR34502">
    <property type="entry name" value="DUF6594 DOMAIN-CONTAINING PROTEIN-RELATED"/>
    <property type="match status" value="1"/>
</dbReference>
<proteinExistence type="predicted"/>
<feature type="transmembrane region" description="Helical" evidence="2">
    <location>
        <begin position="475"/>
        <end position="498"/>
    </location>
</feature>
<keyword evidence="2" id="KW-0812">Transmembrane</keyword>
<accession>A0A9P9W8W5</accession>
<evidence type="ECO:0000313" key="4">
    <source>
        <dbReference type="EMBL" id="KAI1850838.1"/>
    </source>
</evidence>
<dbReference type="Pfam" id="PF20237">
    <property type="entry name" value="DUF6594"/>
    <property type="match status" value="1"/>
</dbReference>
<feature type="domain" description="DUF6594" evidence="3">
    <location>
        <begin position="282"/>
        <end position="546"/>
    </location>
</feature>
<evidence type="ECO:0000313" key="5">
    <source>
        <dbReference type="Proteomes" id="UP000829685"/>
    </source>
</evidence>
<gene>
    <name evidence="4" type="ORF">JX265_013318</name>
</gene>
<feature type="transmembrane region" description="Helical" evidence="2">
    <location>
        <begin position="573"/>
        <end position="589"/>
    </location>
</feature>
<name>A0A9P9W8W5_9PEZI</name>
<dbReference type="AlphaFoldDB" id="A0A9P9W8W5"/>
<evidence type="ECO:0000256" key="1">
    <source>
        <dbReference type="SAM" id="MobiDB-lite"/>
    </source>
</evidence>
<dbReference type="PANTHER" id="PTHR34502:SF6">
    <property type="entry name" value="DUF6594 DOMAIN-CONTAINING PROTEIN"/>
    <property type="match status" value="1"/>
</dbReference>
<dbReference type="Proteomes" id="UP000829685">
    <property type="component" value="Unassembled WGS sequence"/>
</dbReference>